<dbReference type="NCBIfam" id="NF037995">
    <property type="entry name" value="TRAP_S1"/>
    <property type="match status" value="1"/>
</dbReference>
<dbReference type="InterPro" id="IPR038404">
    <property type="entry name" value="TRAP_DctP_sf"/>
</dbReference>
<evidence type="ECO:0000313" key="7">
    <source>
        <dbReference type="Proteomes" id="UP000477488"/>
    </source>
</evidence>
<dbReference type="RefSeq" id="WP_154511528.1">
    <property type="nucleotide sequence ID" value="NZ_JAXELC010000047.1"/>
</dbReference>
<evidence type="ECO:0000256" key="2">
    <source>
        <dbReference type="ARBA" id="ARBA00009023"/>
    </source>
</evidence>
<comment type="similarity">
    <text evidence="2">Belongs to the bacterial solute-binding protein 7 family.</text>
</comment>
<evidence type="ECO:0000313" key="6">
    <source>
        <dbReference type="EMBL" id="MSS28279.1"/>
    </source>
</evidence>
<dbReference type="Gene3D" id="3.40.190.170">
    <property type="entry name" value="Bacterial extracellular solute-binding protein, family 7"/>
    <property type="match status" value="1"/>
</dbReference>
<accession>A0A6L5XMS7</accession>
<name>A0A6L5XMS7_9BACT</name>
<evidence type="ECO:0000256" key="1">
    <source>
        <dbReference type="ARBA" id="ARBA00004196"/>
    </source>
</evidence>
<dbReference type="EMBL" id="VUMH01000009">
    <property type="protein sequence ID" value="MSS28279.1"/>
    <property type="molecule type" value="Genomic_DNA"/>
</dbReference>
<dbReference type="GO" id="GO:0055085">
    <property type="term" value="P:transmembrane transport"/>
    <property type="evidence" value="ECO:0007669"/>
    <property type="project" value="InterPro"/>
</dbReference>
<keyword evidence="4 5" id="KW-0732">Signal</keyword>
<keyword evidence="7" id="KW-1185">Reference proteome</keyword>
<evidence type="ECO:0000256" key="4">
    <source>
        <dbReference type="ARBA" id="ARBA00022729"/>
    </source>
</evidence>
<gene>
    <name evidence="6" type="ORF">FYJ44_09585</name>
</gene>
<dbReference type="PIRSF" id="PIRSF006470">
    <property type="entry name" value="DctB"/>
    <property type="match status" value="1"/>
</dbReference>
<keyword evidence="3" id="KW-0813">Transport</keyword>
<protein>
    <submittedName>
        <fullName evidence="6">DctP family TRAP transporter solute-binding subunit</fullName>
    </submittedName>
</protein>
<reference evidence="6 7" key="1">
    <citation type="submission" date="2019-09" db="EMBL/GenBank/DDBJ databases">
        <title>In-depth cultivation of the pig gut microbiome towards novel bacterial diversity and tailored functional studies.</title>
        <authorList>
            <person name="Wylensek D."/>
            <person name="Hitch T.C.A."/>
            <person name="Clavel T."/>
        </authorList>
    </citation>
    <scope>NUCLEOTIDE SEQUENCE [LARGE SCALE GENOMIC DNA]</scope>
    <source>
        <strain evidence="6 7">PG-178-WT-4</strain>
    </source>
</reference>
<sequence length="347" mass="38478">MNATRTIRFLLAALLAGGLCFGAVASAPAADYEMKLAHSNPEKDYSHLHSPLVVFKNEVERRTGGHVKVSIYPNGTLGTQKAMLEQLTRGVIQAVSISEGGLAPFYPDIAVLSIPYLFKEPDIAYEVLDGPLGDWLKEDMAKKAGIRPLAWGEDGGFRHFTDSKRMIKSPADMRGMKIRTMPVPAHLEMVKALGASPTPVSWSELYTALQTAVADGQENPIANIRIARLDEVQKYLTLDGHLYSVVAIFVNEKWFQSLPSEYRQDILRSGRIAAQVTRYLSRVNESIDLAYLRSKGMQVYAPTAEEKARFETATREPVLRVLKESVDPALVDRVLEETAKAEKKLGY</sequence>
<dbReference type="GO" id="GO:0030288">
    <property type="term" value="C:outer membrane-bounded periplasmic space"/>
    <property type="evidence" value="ECO:0007669"/>
    <property type="project" value="InterPro"/>
</dbReference>
<dbReference type="PANTHER" id="PTHR33376">
    <property type="match status" value="1"/>
</dbReference>
<dbReference type="PANTHER" id="PTHR33376:SF4">
    <property type="entry name" value="SIALIC ACID-BINDING PERIPLASMIC PROTEIN SIAP"/>
    <property type="match status" value="1"/>
</dbReference>
<dbReference type="Pfam" id="PF03480">
    <property type="entry name" value="DctP"/>
    <property type="match status" value="1"/>
</dbReference>
<dbReference type="NCBIfam" id="TIGR00787">
    <property type="entry name" value="dctP"/>
    <property type="match status" value="1"/>
</dbReference>
<feature type="chain" id="PRO_5026881613" evidence="5">
    <location>
        <begin position="30"/>
        <end position="347"/>
    </location>
</feature>
<dbReference type="Proteomes" id="UP000477488">
    <property type="component" value="Unassembled WGS sequence"/>
</dbReference>
<comment type="caution">
    <text evidence="6">The sequence shown here is derived from an EMBL/GenBank/DDBJ whole genome shotgun (WGS) entry which is preliminary data.</text>
</comment>
<dbReference type="InterPro" id="IPR018389">
    <property type="entry name" value="DctP_fam"/>
</dbReference>
<proteinExistence type="inferred from homology"/>
<dbReference type="AlphaFoldDB" id="A0A6L5XMS7"/>
<organism evidence="6 7">
    <name type="scientific">Desulfovibrio porci</name>
    <dbReference type="NCBI Taxonomy" id="2605782"/>
    <lineage>
        <taxon>Bacteria</taxon>
        <taxon>Pseudomonadati</taxon>
        <taxon>Thermodesulfobacteriota</taxon>
        <taxon>Desulfovibrionia</taxon>
        <taxon>Desulfovibrionales</taxon>
        <taxon>Desulfovibrionaceae</taxon>
        <taxon>Desulfovibrio</taxon>
    </lineage>
</organism>
<comment type="subcellular location">
    <subcellularLocation>
        <location evidence="1">Cell envelope</location>
    </subcellularLocation>
</comment>
<evidence type="ECO:0000256" key="5">
    <source>
        <dbReference type="SAM" id="SignalP"/>
    </source>
</evidence>
<evidence type="ECO:0000256" key="3">
    <source>
        <dbReference type="ARBA" id="ARBA00022448"/>
    </source>
</evidence>
<dbReference type="InterPro" id="IPR004682">
    <property type="entry name" value="TRAP_DctP"/>
</dbReference>
<feature type="signal peptide" evidence="5">
    <location>
        <begin position="1"/>
        <end position="29"/>
    </location>
</feature>